<name>A0A853CU89_9MICO</name>
<gene>
    <name evidence="1" type="ORF">HNR13_001760</name>
</gene>
<dbReference type="RefSeq" id="WP_179605393.1">
    <property type="nucleotide sequence ID" value="NZ_BAABEH010000001.1"/>
</dbReference>
<proteinExistence type="predicted"/>
<sequence>MGPLASLTSNAEVTYITVDNRERAEQISAALNSPEGRQKLHAEIAVKPEYAGAEMIDTTARVVELSD</sequence>
<dbReference type="Proteomes" id="UP000578352">
    <property type="component" value="Unassembled WGS sequence"/>
</dbReference>
<evidence type="ECO:0000313" key="2">
    <source>
        <dbReference type="Proteomes" id="UP000578352"/>
    </source>
</evidence>
<accession>A0A853CU89</accession>
<reference evidence="1 2" key="1">
    <citation type="submission" date="2020-07" db="EMBL/GenBank/DDBJ databases">
        <title>Sequencing the genomes of 1000 actinobacteria strains.</title>
        <authorList>
            <person name="Klenk H.-P."/>
        </authorList>
    </citation>
    <scope>NUCLEOTIDE SEQUENCE [LARGE SCALE GENOMIC DNA]</scope>
    <source>
        <strain evidence="1 2">DSM 15165</strain>
    </source>
</reference>
<dbReference type="AlphaFoldDB" id="A0A853CU89"/>
<organism evidence="1 2">
    <name type="scientific">Leifsonia shinshuensis</name>
    <dbReference type="NCBI Taxonomy" id="150026"/>
    <lineage>
        <taxon>Bacteria</taxon>
        <taxon>Bacillati</taxon>
        <taxon>Actinomycetota</taxon>
        <taxon>Actinomycetes</taxon>
        <taxon>Micrococcales</taxon>
        <taxon>Microbacteriaceae</taxon>
        <taxon>Leifsonia</taxon>
    </lineage>
</organism>
<evidence type="ECO:0000313" key="1">
    <source>
        <dbReference type="EMBL" id="NYJ23473.1"/>
    </source>
</evidence>
<dbReference type="EMBL" id="JACCFL010000001">
    <property type="protein sequence ID" value="NYJ23473.1"/>
    <property type="molecule type" value="Genomic_DNA"/>
</dbReference>
<protein>
    <submittedName>
        <fullName evidence="1">Uncharacterized protein</fullName>
    </submittedName>
</protein>
<comment type="caution">
    <text evidence="1">The sequence shown here is derived from an EMBL/GenBank/DDBJ whole genome shotgun (WGS) entry which is preliminary data.</text>
</comment>